<evidence type="ECO:0000313" key="2">
    <source>
        <dbReference type="EMBL" id="KAK4496644.1"/>
    </source>
</evidence>
<keyword evidence="1" id="KW-0732">Signal</keyword>
<gene>
    <name evidence="2" type="ORF">PRZ48_012626</name>
</gene>
<feature type="chain" id="PRO_5045357396" evidence="1">
    <location>
        <begin position="20"/>
        <end position="224"/>
    </location>
</feature>
<reference evidence="2 3" key="1">
    <citation type="journal article" date="2023" name="G3 (Bethesda)">
        <title>A chromosome-level genome assembly of Zasmidium syzygii isolated from banana leaves.</title>
        <authorList>
            <person name="van Westerhoven A.C."/>
            <person name="Mehrabi R."/>
            <person name="Talebi R."/>
            <person name="Steentjes M.B.F."/>
            <person name="Corcolon B."/>
            <person name="Chong P.A."/>
            <person name="Kema G.H.J."/>
            <person name="Seidl M.F."/>
        </authorList>
    </citation>
    <scope>NUCLEOTIDE SEQUENCE [LARGE SCALE GENOMIC DNA]</scope>
    <source>
        <strain evidence="2 3">P124</strain>
    </source>
</reference>
<proteinExistence type="predicted"/>
<evidence type="ECO:0000313" key="3">
    <source>
        <dbReference type="Proteomes" id="UP001305779"/>
    </source>
</evidence>
<name>A0ABR0E5E9_ZASCE</name>
<accession>A0ABR0E5E9</accession>
<feature type="signal peptide" evidence="1">
    <location>
        <begin position="1"/>
        <end position="19"/>
    </location>
</feature>
<sequence length="224" mass="24894">MSKFSSLYALSALCCLTQANPLQPRAAATPTLKSATEVGYVASYPTLNRDSMVGTKVGNRYFWISRDATTFDGQCCFIIASAASWTNLNSDGSPFLTNGANQTTYGDNNYTSYFRTPYGQFPPNGFGDNFERYINWPDTPPLPVSDPTNNRIKLYTWTRNVHQLNDTTNAPGNPQTILYRSDYYSNSDSNTLPPVTVVGYGWVISPTDGFAYLYPFLRRRGSAP</sequence>
<dbReference type="Proteomes" id="UP001305779">
    <property type="component" value="Unassembled WGS sequence"/>
</dbReference>
<keyword evidence="3" id="KW-1185">Reference proteome</keyword>
<comment type="caution">
    <text evidence="2">The sequence shown here is derived from an EMBL/GenBank/DDBJ whole genome shotgun (WGS) entry which is preliminary data.</text>
</comment>
<protein>
    <submittedName>
        <fullName evidence="2">Uncharacterized protein</fullName>
    </submittedName>
</protein>
<organism evidence="2 3">
    <name type="scientific">Zasmidium cellare</name>
    <name type="common">Wine cellar mold</name>
    <name type="synonym">Racodium cellare</name>
    <dbReference type="NCBI Taxonomy" id="395010"/>
    <lineage>
        <taxon>Eukaryota</taxon>
        <taxon>Fungi</taxon>
        <taxon>Dikarya</taxon>
        <taxon>Ascomycota</taxon>
        <taxon>Pezizomycotina</taxon>
        <taxon>Dothideomycetes</taxon>
        <taxon>Dothideomycetidae</taxon>
        <taxon>Mycosphaerellales</taxon>
        <taxon>Mycosphaerellaceae</taxon>
        <taxon>Zasmidium</taxon>
    </lineage>
</organism>
<dbReference type="EMBL" id="JAXOVC010000010">
    <property type="protein sequence ID" value="KAK4496644.1"/>
    <property type="molecule type" value="Genomic_DNA"/>
</dbReference>
<evidence type="ECO:0000256" key="1">
    <source>
        <dbReference type="SAM" id="SignalP"/>
    </source>
</evidence>